<accession>A0ABM1XWC6</accession>
<evidence type="ECO:0000259" key="2">
    <source>
        <dbReference type="PROSITE" id="PS50878"/>
    </source>
</evidence>
<protein>
    <recommendedName>
        <fullName evidence="2">Reverse transcriptase domain-containing protein</fullName>
    </recommendedName>
</protein>
<evidence type="ECO:0000313" key="4">
    <source>
        <dbReference type="Proteomes" id="UP000069940"/>
    </source>
</evidence>
<reference evidence="4" key="1">
    <citation type="journal article" date="2015" name="Proc. Natl. Acad. Sci. U.S.A.">
        <title>Genome sequence of the Asian Tiger mosquito, Aedes albopictus, reveals insights into its biology, genetics, and evolution.</title>
        <authorList>
            <person name="Chen X.G."/>
            <person name="Jiang X."/>
            <person name="Gu J."/>
            <person name="Xu M."/>
            <person name="Wu Y."/>
            <person name="Deng Y."/>
            <person name="Zhang C."/>
            <person name="Bonizzoni M."/>
            <person name="Dermauw W."/>
            <person name="Vontas J."/>
            <person name="Armbruster P."/>
            <person name="Huang X."/>
            <person name="Yang Y."/>
            <person name="Zhang H."/>
            <person name="He W."/>
            <person name="Peng H."/>
            <person name="Liu Y."/>
            <person name="Wu K."/>
            <person name="Chen J."/>
            <person name="Lirakis M."/>
            <person name="Topalis P."/>
            <person name="Van Leeuwen T."/>
            <person name="Hall A.B."/>
            <person name="Jiang X."/>
            <person name="Thorpe C."/>
            <person name="Mueller R.L."/>
            <person name="Sun C."/>
            <person name="Waterhouse R.M."/>
            <person name="Yan G."/>
            <person name="Tu Z.J."/>
            <person name="Fang X."/>
            <person name="James A.A."/>
        </authorList>
    </citation>
    <scope>NUCLEOTIDE SEQUENCE [LARGE SCALE GENOMIC DNA]</scope>
    <source>
        <strain evidence="4">Foshan</strain>
    </source>
</reference>
<dbReference type="RefSeq" id="XP_062715768.1">
    <property type="nucleotide sequence ID" value="XM_062859784.1"/>
</dbReference>
<reference evidence="3" key="2">
    <citation type="submission" date="2025-05" db="UniProtKB">
        <authorList>
            <consortium name="EnsemblMetazoa"/>
        </authorList>
    </citation>
    <scope>IDENTIFICATION</scope>
    <source>
        <strain evidence="3">Foshan</strain>
    </source>
</reference>
<dbReference type="InterPro" id="IPR043502">
    <property type="entry name" value="DNA/RNA_pol_sf"/>
</dbReference>
<evidence type="ECO:0000313" key="3">
    <source>
        <dbReference type="EnsemblMetazoa" id="AALFPA23_003484.P3868"/>
    </source>
</evidence>
<keyword evidence="4" id="KW-1185">Reference proteome</keyword>
<dbReference type="Proteomes" id="UP000069940">
    <property type="component" value="Unassembled WGS sequence"/>
</dbReference>
<dbReference type="InterPro" id="IPR000477">
    <property type="entry name" value="RT_dom"/>
</dbReference>
<dbReference type="InterPro" id="IPR036691">
    <property type="entry name" value="Endo/exonu/phosph_ase_sf"/>
</dbReference>
<dbReference type="SUPFAM" id="SSF56672">
    <property type="entry name" value="DNA/RNA polymerases"/>
    <property type="match status" value="1"/>
</dbReference>
<dbReference type="CDD" id="cd01650">
    <property type="entry name" value="RT_nLTR_like"/>
    <property type="match status" value="1"/>
</dbReference>
<dbReference type="Gene3D" id="3.60.10.10">
    <property type="entry name" value="Endonuclease/exonuclease/phosphatase"/>
    <property type="match status" value="1"/>
</dbReference>
<dbReference type="EnsemblMetazoa" id="AALFPA23_003484.R3868">
    <property type="protein sequence ID" value="AALFPA23_003484.P3868"/>
    <property type="gene ID" value="AALFPA23_003484"/>
</dbReference>
<proteinExistence type="predicted"/>
<evidence type="ECO:0000256" key="1">
    <source>
        <dbReference type="SAM" id="Coils"/>
    </source>
</evidence>
<dbReference type="GeneID" id="134291694"/>
<dbReference type="PANTHER" id="PTHR33332">
    <property type="entry name" value="REVERSE TRANSCRIPTASE DOMAIN-CONTAINING PROTEIN"/>
    <property type="match status" value="1"/>
</dbReference>
<organism evidence="3 4">
    <name type="scientific">Aedes albopictus</name>
    <name type="common">Asian tiger mosquito</name>
    <name type="synonym">Stegomyia albopicta</name>
    <dbReference type="NCBI Taxonomy" id="7160"/>
    <lineage>
        <taxon>Eukaryota</taxon>
        <taxon>Metazoa</taxon>
        <taxon>Ecdysozoa</taxon>
        <taxon>Arthropoda</taxon>
        <taxon>Hexapoda</taxon>
        <taxon>Insecta</taxon>
        <taxon>Pterygota</taxon>
        <taxon>Neoptera</taxon>
        <taxon>Endopterygota</taxon>
        <taxon>Diptera</taxon>
        <taxon>Nematocera</taxon>
        <taxon>Culicoidea</taxon>
        <taxon>Culicidae</taxon>
        <taxon>Culicinae</taxon>
        <taxon>Aedini</taxon>
        <taxon>Aedes</taxon>
        <taxon>Stegomyia</taxon>
    </lineage>
</organism>
<dbReference type="Pfam" id="PF00078">
    <property type="entry name" value="RVT_1"/>
    <property type="match status" value="1"/>
</dbReference>
<feature type="domain" description="Reverse transcriptase" evidence="2">
    <location>
        <begin position="448"/>
        <end position="708"/>
    </location>
</feature>
<keyword evidence="1" id="KW-0175">Coiled coil</keyword>
<feature type="coiled-coil region" evidence="1">
    <location>
        <begin position="25"/>
        <end position="66"/>
    </location>
</feature>
<sequence>MSDVQNFKYFCENCSIRGTLVANTVDLVDDEVKQLKQTVQQLSAEIEKLKAELESVRSTNKKQHDRIQSKLNSADQRDGQCASQTALINDIGKKLEVIELLLDLLDIGYDKLFVLGDFNINVASTQPTLNHVALTRINATFNLSVLPTGPTRITEQTATTIDLMITDSSDSVIKSKTCTGNTISDHEVVYLLARIKVRRSASQTIRIRNFRAIDPVQLQADFQTIDFQPFYESEDTTVKADLLTTELQELVERHAPERTIVVRDKHTPWITETIKQAIALRNMAYVLYSRNPNRARGNEQWLDYQRKRDRANSLIFAAKKRYAELHFDHNLPAKKLWSNLRREGIHNNAKKDTPTEGLDANELNRFFSDGHRLLQNAGQAQASTAPLHRSAIDRGIPEFNFRQTDNEEICRKIYDIQTNAAGSDKVPISFIKLLCPFILPHLSHLYNSIIESKSFPANWKKAIITPIPKQPNPILPKDFRPISVLPAISKVLEKILLSQITEHLDNPNAPLLARFQSGYRKRYSTTTALTKVVHDVYMNLDNDLCTVMVLVDFSLAFNCVSHEILGNKLRREFFFSQAACDLISSFLIRRKQSVRLGGVVSGERDIVDGTPQGSCLSALLFSMYINSLPLSLKCNYHLYADDLQVYISGPASEIDRLVREINIDLEAISRWADANRLAPNPQKTQAIIFNKSRPIMPQTNIIFCGEVVPLSTEVTNLGLKLDRCLSWSHQVNDVVLRTYNVLRTFRRFASVLSLATRRKLVQAVVMPIFMYADVVYYPGLSVALKERLHRCFKSAIRFVYNLRQRETTAAVRNSILGVDLPSNYRLRICCFMRQAYCGNLPDYIEEHLQRGQQQRTRCFIIPRHTTTSGKSVLVYGATYWNGLPNDVKQKPTLSSFKMSTKRLV</sequence>
<name>A0ABM1XWC6_AEDAL</name>
<dbReference type="PROSITE" id="PS50878">
    <property type="entry name" value="RT_POL"/>
    <property type="match status" value="1"/>
</dbReference>